<keyword evidence="2" id="KW-1185">Reference proteome</keyword>
<protein>
    <submittedName>
        <fullName evidence="1">Uncharacterized protein</fullName>
    </submittedName>
</protein>
<accession>A0A9D4A076</accession>
<dbReference type="EMBL" id="JAIQCV010000007">
    <property type="protein sequence ID" value="KAH1081696.1"/>
    <property type="molecule type" value="Genomic_DNA"/>
</dbReference>
<comment type="caution">
    <text evidence="1">The sequence shown here is derived from an EMBL/GenBank/DDBJ whole genome shotgun (WGS) entry which is preliminary data.</text>
</comment>
<dbReference type="Proteomes" id="UP000828251">
    <property type="component" value="Unassembled WGS sequence"/>
</dbReference>
<sequence length="49" mass="5541">MRLLEQLKDIRLLLDQPSKIENASSRNFGHSEYVRSKCAIDNVHDGGDA</sequence>
<reference evidence="1 2" key="1">
    <citation type="journal article" date="2021" name="Plant Biotechnol. J.">
        <title>Multi-omics assisted identification of the key and species-specific regulatory components of drought-tolerant mechanisms in Gossypium stocksii.</title>
        <authorList>
            <person name="Yu D."/>
            <person name="Ke L."/>
            <person name="Zhang D."/>
            <person name="Wu Y."/>
            <person name="Sun Y."/>
            <person name="Mei J."/>
            <person name="Sun J."/>
            <person name="Sun Y."/>
        </authorList>
    </citation>
    <scope>NUCLEOTIDE SEQUENCE [LARGE SCALE GENOMIC DNA]</scope>
    <source>
        <strain evidence="2">cv. E1</strain>
        <tissue evidence="1">Leaf</tissue>
    </source>
</reference>
<name>A0A9D4A076_9ROSI</name>
<dbReference type="AlphaFoldDB" id="A0A9D4A076"/>
<evidence type="ECO:0000313" key="1">
    <source>
        <dbReference type="EMBL" id="KAH1081696.1"/>
    </source>
</evidence>
<evidence type="ECO:0000313" key="2">
    <source>
        <dbReference type="Proteomes" id="UP000828251"/>
    </source>
</evidence>
<gene>
    <name evidence="1" type="ORF">J1N35_021457</name>
</gene>
<proteinExistence type="predicted"/>
<organism evidence="1 2">
    <name type="scientific">Gossypium stocksii</name>
    <dbReference type="NCBI Taxonomy" id="47602"/>
    <lineage>
        <taxon>Eukaryota</taxon>
        <taxon>Viridiplantae</taxon>
        <taxon>Streptophyta</taxon>
        <taxon>Embryophyta</taxon>
        <taxon>Tracheophyta</taxon>
        <taxon>Spermatophyta</taxon>
        <taxon>Magnoliopsida</taxon>
        <taxon>eudicotyledons</taxon>
        <taxon>Gunneridae</taxon>
        <taxon>Pentapetalae</taxon>
        <taxon>rosids</taxon>
        <taxon>malvids</taxon>
        <taxon>Malvales</taxon>
        <taxon>Malvaceae</taxon>
        <taxon>Malvoideae</taxon>
        <taxon>Gossypium</taxon>
    </lineage>
</organism>